<dbReference type="PANTHER" id="PTHR10744:SF1">
    <property type="entry name" value="SMALL RIBOSOMAL SUBUNIT PROTEIN US17M"/>
    <property type="match status" value="1"/>
</dbReference>
<dbReference type="InterPro" id="IPR012340">
    <property type="entry name" value="NA-bd_OB-fold"/>
</dbReference>
<protein>
    <recommendedName>
        <fullName evidence="6">Small ribosomal subunit protein uS17</fullName>
    </recommendedName>
</protein>
<comment type="subunit">
    <text evidence="6">Part of the 30S ribosomal subunit.</text>
</comment>
<dbReference type="HAMAP" id="MF_01345_B">
    <property type="entry name" value="Ribosomal_uS17_B"/>
    <property type="match status" value="1"/>
</dbReference>
<evidence type="ECO:0000256" key="2">
    <source>
        <dbReference type="ARBA" id="ARBA00022730"/>
    </source>
</evidence>
<keyword evidence="5 6" id="KW-0687">Ribonucleoprotein</keyword>
<reference evidence="7" key="1">
    <citation type="submission" date="2021-02" db="EMBL/GenBank/DDBJ databases">
        <title>Thiocyanate and organic carbon inputs drive convergent selection for specific autotrophic Afipia and Thiobacillus strains within complex microbiomes.</title>
        <authorList>
            <person name="Huddy R.J."/>
            <person name="Sachdeva R."/>
            <person name="Kadzinga F."/>
            <person name="Kantor R.S."/>
            <person name="Harrison S.T.L."/>
            <person name="Banfield J.F."/>
        </authorList>
    </citation>
    <scope>NUCLEOTIDE SEQUENCE</scope>
    <source>
        <strain evidence="7">SCN18_10_11_15_R4_P_38_20</strain>
    </source>
</reference>
<keyword evidence="2 6" id="KW-0699">rRNA-binding</keyword>
<evidence type="ECO:0000256" key="4">
    <source>
        <dbReference type="ARBA" id="ARBA00022980"/>
    </source>
</evidence>
<dbReference type="NCBIfam" id="NF004123">
    <property type="entry name" value="PRK05610.1"/>
    <property type="match status" value="1"/>
</dbReference>
<dbReference type="PANTHER" id="PTHR10744">
    <property type="entry name" value="40S RIBOSOMAL PROTEIN S11 FAMILY MEMBER"/>
    <property type="match status" value="1"/>
</dbReference>
<evidence type="ECO:0000313" key="7">
    <source>
        <dbReference type="EMBL" id="MBN9413658.1"/>
    </source>
</evidence>
<dbReference type="NCBIfam" id="TIGR03635">
    <property type="entry name" value="uS17_bact"/>
    <property type="match status" value="1"/>
</dbReference>
<comment type="similarity">
    <text evidence="1 6">Belongs to the universal ribosomal protein uS17 family.</text>
</comment>
<accession>A0A8J7Q203</accession>
<dbReference type="GO" id="GO:0006412">
    <property type="term" value="P:translation"/>
    <property type="evidence" value="ECO:0007669"/>
    <property type="project" value="UniProtKB-UniRule"/>
</dbReference>
<dbReference type="PRINTS" id="PR00973">
    <property type="entry name" value="RIBOSOMALS17"/>
</dbReference>
<dbReference type="InterPro" id="IPR000266">
    <property type="entry name" value="Ribosomal_uS17"/>
</dbReference>
<evidence type="ECO:0000256" key="1">
    <source>
        <dbReference type="ARBA" id="ARBA00010254"/>
    </source>
</evidence>
<dbReference type="PROSITE" id="PS51257">
    <property type="entry name" value="PROKAR_LIPOPROTEIN"/>
    <property type="match status" value="1"/>
</dbReference>
<keyword evidence="3 6" id="KW-0694">RNA-binding</keyword>
<dbReference type="Gene3D" id="2.40.50.140">
    <property type="entry name" value="Nucleic acid-binding proteins"/>
    <property type="match status" value="1"/>
</dbReference>
<proteinExistence type="inferred from homology"/>
<dbReference type="CDD" id="cd00364">
    <property type="entry name" value="Ribosomal_uS17"/>
    <property type="match status" value="1"/>
</dbReference>
<dbReference type="GO" id="GO:0022627">
    <property type="term" value="C:cytosolic small ribosomal subunit"/>
    <property type="evidence" value="ECO:0007669"/>
    <property type="project" value="UniProtKB-UniRule"/>
</dbReference>
<evidence type="ECO:0000313" key="8">
    <source>
        <dbReference type="Proteomes" id="UP000664414"/>
    </source>
</evidence>
<dbReference type="SUPFAM" id="SSF50249">
    <property type="entry name" value="Nucleic acid-binding proteins"/>
    <property type="match status" value="1"/>
</dbReference>
<keyword evidence="4 6" id="KW-0689">Ribosomal protein</keyword>
<comment type="function">
    <text evidence="6">One of the primary rRNA binding proteins, it binds specifically to the 5'-end of 16S ribosomal RNA.</text>
</comment>
<sequence length="79" mass="9296">MPRRVLQGVVVSTACEKTAIIRVERRVQHPMYKKFITRSKKYAAHDEGNQCQVGEQVTIRECRPLSRRKSWEVIREQQA</sequence>
<gene>
    <name evidence="6 7" type="primary">rpsQ</name>
    <name evidence="7" type="ORF">J0H12_07055</name>
</gene>
<organism evidence="7 8">
    <name type="scientific">Candidatus Paracaedimonas acanthamoebae</name>
    <dbReference type="NCBI Taxonomy" id="244581"/>
    <lineage>
        <taxon>Bacteria</taxon>
        <taxon>Pseudomonadati</taxon>
        <taxon>Pseudomonadota</taxon>
        <taxon>Alphaproteobacteria</taxon>
        <taxon>Holosporales</taxon>
        <taxon>Caedimonadaceae</taxon>
        <taxon>Candidatus Paracaedimonas</taxon>
    </lineage>
</organism>
<dbReference type="Proteomes" id="UP000664414">
    <property type="component" value="Unassembled WGS sequence"/>
</dbReference>
<evidence type="ECO:0000256" key="5">
    <source>
        <dbReference type="ARBA" id="ARBA00023274"/>
    </source>
</evidence>
<dbReference type="InterPro" id="IPR019984">
    <property type="entry name" value="Ribosomal_uS17_bact/chlr"/>
</dbReference>
<name>A0A8J7Q203_9PROT</name>
<dbReference type="AlphaFoldDB" id="A0A8J7Q203"/>
<dbReference type="EMBL" id="JAFKGL010000032">
    <property type="protein sequence ID" value="MBN9413658.1"/>
    <property type="molecule type" value="Genomic_DNA"/>
</dbReference>
<dbReference type="GO" id="GO:0003735">
    <property type="term" value="F:structural constituent of ribosome"/>
    <property type="evidence" value="ECO:0007669"/>
    <property type="project" value="UniProtKB-UniRule"/>
</dbReference>
<dbReference type="GO" id="GO:0019843">
    <property type="term" value="F:rRNA binding"/>
    <property type="evidence" value="ECO:0007669"/>
    <property type="project" value="UniProtKB-UniRule"/>
</dbReference>
<comment type="caution">
    <text evidence="7">The sequence shown here is derived from an EMBL/GenBank/DDBJ whole genome shotgun (WGS) entry which is preliminary data.</text>
</comment>
<evidence type="ECO:0000256" key="3">
    <source>
        <dbReference type="ARBA" id="ARBA00022884"/>
    </source>
</evidence>
<evidence type="ECO:0000256" key="6">
    <source>
        <dbReference type="HAMAP-Rule" id="MF_01345"/>
    </source>
</evidence>
<dbReference type="Pfam" id="PF00366">
    <property type="entry name" value="Ribosomal_S17"/>
    <property type="match status" value="1"/>
</dbReference>